<keyword evidence="15" id="KW-0229">DNA integration</keyword>
<dbReference type="SUPFAM" id="SSF56672">
    <property type="entry name" value="DNA/RNA polymerases"/>
    <property type="match status" value="1"/>
</dbReference>
<dbReference type="GO" id="GO:0004519">
    <property type="term" value="F:endonuclease activity"/>
    <property type="evidence" value="ECO:0007669"/>
    <property type="project" value="UniProtKB-KW"/>
</dbReference>
<evidence type="ECO:0000256" key="5">
    <source>
        <dbReference type="ARBA" id="ARBA00022695"/>
    </source>
</evidence>
<keyword evidence="11" id="KW-0378">Hydrolase</keyword>
<dbReference type="InterPro" id="IPR012337">
    <property type="entry name" value="RNaseH-like_sf"/>
</dbReference>
<dbReference type="GO" id="GO:0015074">
    <property type="term" value="P:DNA integration"/>
    <property type="evidence" value="ECO:0007669"/>
    <property type="project" value="UniProtKB-KW"/>
</dbReference>
<keyword evidence="16" id="KW-0695">RNA-directed DNA polymerase</keyword>
<comment type="catalytic activity">
    <reaction evidence="21">
        <text>DNA(n) + a 2'-deoxyribonucleoside 5'-triphosphate = DNA(n+1) + diphosphate</text>
        <dbReference type="Rhea" id="RHEA:22508"/>
        <dbReference type="Rhea" id="RHEA-COMP:17339"/>
        <dbReference type="Rhea" id="RHEA-COMP:17340"/>
        <dbReference type="ChEBI" id="CHEBI:33019"/>
        <dbReference type="ChEBI" id="CHEBI:61560"/>
        <dbReference type="ChEBI" id="CHEBI:173112"/>
        <dbReference type="EC" id="2.7.7.49"/>
    </reaction>
</comment>
<evidence type="ECO:0000256" key="19">
    <source>
        <dbReference type="ARBA" id="ARBA00023172"/>
    </source>
</evidence>
<evidence type="ECO:0000256" key="2">
    <source>
        <dbReference type="ARBA" id="ARBA00022578"/>
    </source>
</evidence>
<feature type="domain" description="Integrase catalytic" evidence="24">
    <location>
        <begin position="206"/>
        <end position="377"/>
    </location>
</feature>
<keyword evidence="20" id="KW-0511">Multifunctional enzyme</keyword>
<keyword evidence="19" id="KW-0233">DNA recombination</keyword>
<dbReference type="InterPro" id="IPR054722">
    <property type="entry name" value="PolX-like_BBD"/>
</dbReference>
<dbReference type="GO" id="GO:0004190">
    <property type="term" value="F:aspartic-type endopeptidase activity"/>
    <property type="evidence" value="ECO:0007669"/>
    <property type="project" value="UniProtKB-KW"/>
</dbReference>
<reference evidence="25 26" key="1">
    <citation type="journal article" name="Sci. Rep.">
        <title>Telomere-to-telomere assembled and centromere annotated genomes of the two main subspecies of the button mushroom Agaricus bisporus reveal especially polymorphic chromosome ends.</title>
        <authorList>
            <person name="Sonnenberg A.S.M."/>
            <person name="Sedaghat-Telgerd N."/>
            <person name="Lavrijssen B."/>
            <person name="Ohm R.A."/>
            <person name="Hendrickx P.M."/>
            <person name="Scholtmeijer K."/>
            <person name="Baars J.J.P."/>
            <person name="van Peer A."/>
        </authorList>
    </citation>
    <scope>NUCLEOTIDE SEQUENCE [LARGE SCALE GENOMIC DNA]</scope>
    <source>
        <strain evidence="25 26">H119_p4</strain>
    </source>
</reference>
<comment type="function">
    <text evidence="1">The aspartyl protease (PR) mediates the proteolytic cleavages of the Gag and Gag-Pol polyproteins after assembly of the VLP.</text>
</comment>
<evidence type="ECO:0000256" key="23">
    <source>
        <dbReference type="SAM" id="MobiDB-lite"/>
    </source>
</evidence>
<evidence type="ECO:0000259" key="24">
    <source>
        <dbReference type="PROSITE" id="PS50994"/>
    </source>
</evidence>
<dbReference type="SUPFAM" id="SSF53098">
    <property type="entry name" value="Ribonuclease H-like"/>
    <property type="match status" value="1"/>
</dbReference>
<keyword evidence="2" id="KW-0815">Transposition</keyword>
<feature type="compositionally biased region" description="Polar residues" evidence="23">
    <location>
        <begin position="466"/>
        <end position="485"/>
    </location>
</feature>
<sequence>MIPVNENYPIRWLLDSGASGHFTNNLDDFIEYDVGDFGSMGTAEAGKTLYITAYGSVMIEHEVTDEDTGNTLKKRTTIPNVKYVKGLMGRILSPILFSEGNNWTMVGRAAYTMMYKHDLPVLTAQRIPTQEDRLHYVLTRVVKIAETSYKTARLITYDIWHQRFGHISETALSKVPKATEPKVEIPSKTGTVCPGCALGKQTQKPFYPNPKRAKKLAELTHSDLLELPITSYHKFKWVITFLDDYSSNCSIFLLKQKSEATQTIKDFVTGTELMNNTKCLQFRTDNGGEYMPEELARFFRERGIIHETTAPYAHQQNGRAERLNRTLLEKAQAMRLHACLPDSYWEFAIRTAVHVYNRTPMRRLNWKTPTELHEGIKPKIDHLRVFGCVAYVFIPEEKRQNKLTPRSEYMTFVGYIESGYIFLRQRNNRALFVSPTAIFDEGIFPLCPNGGIGRIAIPREPETSTDDLTSNSDNNAPEPSEQGSVPSFDLDPSLYDPNEPDVPPRPTNPTPPRSEPPRSRSPSNKEASDDDDHLSYEDFDPSQKKEVHFRPTPPPNTPSDLSEDEVQPPTNEKGKMPERRRLEREIILPETFPPRRSTRTRQPPLRPDNIYGERSNPTDIERQKQQLHRLASEGGKDFINLLLANAITPVTYKDLDNIPQDDQKAWIEACIDELRALKKRGVYEIVDLPEGRKTVKNRWVFNIKSDGRKRARLVAKGFSQIEGIDFNELFSPVVRYETARLIFGVAALEDWEIESVDVKAAYLYGKLEEEIYMEQPEGFRKDNDNRVWRLHRALYGLKQSGLAWWRELTADPQTKQLIIALVYVDDVAIIGKKTALFINLKRKIMNKWECRDLGETKEFLGINIQRDRKNRRIFLNQENYLEKILEKFDVTSKPTKTPLKSGFTFVPFNGSASPAFRQKYQQLVGSLMYLMIGTRPDIAYATVKLSQQCANPAQEYYDQGLYVLRYLLGSRHYRLKFHGASNEALVAYSDSDWAQDPTNRKSVTGNYVTIAKGCVSWLSRKQKTVASSSTEAEYMALSDCSKQLVWMSQLLKEIGFDLPSPYLNADNEGSIFWASNPVQERRSKHIDI</sequence>
<evidence type="ECO:0000256" key="20">
    <source>
        <dbReference type="ARBA" id="ARBA00023268"/>
    </source>
</evidence>
<evidence type="ECO:0000256" key="6">
    <source>
        <dbReference type="ARBA" id="ARBA00022722"/>
    </source>
</evidence>
<name>A0A8H7C3R9_AGABI</name>
<dbReference type="PROSITE" id="PS50994">
    <property type="entry name" value="INTEGRASE"/>
    <property type="match status" value="1"/>
</dbReference>
<dbReference type="AlphaFoldDB" id="A0A8H7C3R9"/>
<keyword evidence="18" id="KW-0917">Virion maturation</keyword>
<keyword evidence="6" id="KW-0540">Nuclease</keyword>
<evidence type="ECO:0000256" key="8">
    <source>
        <dbReference type="ARBA" id="ARBA00022741"/>
    </source>
</evidence>
<dbReference type="GO" id="GO:0006508">
    <property type="term" value="P:proteolysis"/>
    <property type="evidence" value="ECO:0007669"/>
    <property type="project" value="UniProtKB-KW"/>
</dbReference>
<evidence type="ECO:0000256" key="11">
    <source>
        <dbReference type="ARBA" id="ARBA00022801"/>
    </source>
</evidence>
<keyword evidence="10" id="KW-0255">Endonuclease</keyword>
<dbReference type="GO" id="GO:0032196">
    <property type="term" value="P:transposition"/>
    <property type="evidence" value="ECO:0007669"/>
    <property type="project" value="UniProtKB-KW"/>
</dbReference>
<evidence type="ECO:0000256" key="22">
    <source>
        <dbReference type="ARBA" id="ARBA00049244"/>
    </source>
</evidence>
<keyword evidence="7" id="KW-0479">Metal-binding</keyword>
<organism evidence="25 26">
    <name type="scientific">Agaricus bisporus var. burnettii</name>
    <dbReference type="NCBI Taxonomy" id="192524"/>
    <lineage>
        <taxon>Eukaryota</taxon>
        <taxon>Fungi</taxon>
        <taxon>Dikarya</taxon>
        <taxon>Basidiomycota</taxon>
        <taxon>Agaricomycotina</taxon>
        <taxon>Agaricomycetes</taxon>
        <taxon>Agaricomycetidae</taxon>
        <taxon>Agaricales</taxon>
        <taxon>Agaricineae</taxon>
        <taxon>Agaricaceae</taxon>
        <taxon>Agaricus</taxon>
    </lineage>
</organism>
<evidence type="ECO:0000256" key="18">
    <source>
        <dbReference type="ARBA" id="ARBA00023113"/>
    </source>
</evidence>
<evidence type="ECO:0000256" key="16">
    <source>
        <dbReference type="ARBA" id="ARBA00022918"/>
    </source>
</evidence>
<evidence type="ECO:0000256" key="3">
    <source>
        <dbReference type="ARBA" id="ARBA00022612"/>
    </source>
</evidence>
<keyword evidence="4" id="KW-0645">Protease</keyword>
<evidence type="ECO:0000256" key="14">
    <source>
        <dbReference type="ARBA" id="ARBA00022884"/>
    </source>
</evidence>
<feature type="compositionally biased region" description="Basic and acidic residues" evidence="23">
    <location>
        <begin position="572"/>
        <end position="587"/>
    </location>
</feature>
<dbReference type="EMBL" id="JABXXO010000013">
    <property type="protein sequence ID" value="KAF7761821.1"/>
    <property type="molecule type" value="Genomic_DNA"/>
</dbReference>
<accession>A0A8H7C3R9</accession>
<feature type="compositionally biased region" description="Pro residues" evidence="23">
    <location>
        <begin position="500"/>
        <end position="514"/>
    </location>
</feature>
<keyword evidence="5" id="KW-0548">Nucleotidyltransferase</keyword>
<dbReference type="CDD" id="cd09272">
    <property type="entry name" value="RNase_HI_RT_Ty1"/>
    <property type="match status" value="1"/>
</dbReference>
<dbReference type="Pfam" id="PF22936">
    <property type="entry name" value="Pol_BBD"/>
    <property type="match status" value="1"/>
</dbReference>
<gene>
    <name evidence="25" type="ORF">Agabi119p4_9813</name>
</gene>
<dbReference type="GO" id="GO:0046872">
    <property type="term" value="F:metal ion binding"/>
    <property type="evidence" value="ECO:0007669"/>
    <property type="project" value="UniProtKB-KW"/>
</dbReference>
<dbReference type="PANTHER" id="PTHR42648:SF11">
    <property type="entry name" value="TRANSPOSON TY4-P GAG-POL POLYPROTEIN"/>
    <property type="match status" value="1"/>
</dbReference>
<keyword evidence="3" id="KW-1188">Viral release from host cell</keyword>
<comment type="caution">
    <text evidence="25">The sequence shown here is derived from an EMBL/GenBank/DDBJ whole genome shotgun (WGS) entry which is preliminary data.</text>
</comment>
<keyword evidence="14" id="KW-0694">RNA-binding</keyword>
<keyword evidence="9" id="KW-0064">Aspartyl protease</keyword>
<evidence type="ECO:0000313" key="26">
    <source>
        <dbReference type="Proteomes" id="UP000629468"/>
    </source>
</evidence>
<evidence type="ECO:0000256" key="12">
    <source>
        <dbReference type="ARBA" id="ARBA00022840"/>
    </source>
</evidence>
<dbReference type="Gene3D" id="3.30.420.10">
    <property type="entry name" value="Ribonuclease H-like superfamily/Ribonuclease H"/>
    <property type="match status" value="1"/>
</dbReference>
<evidence type="ECO:0000256" key="4">
    <source>
        <dbReference type="ARBA" id="ARBA00022670"/>
    </source>
</evidence>
<dbReference type="InterPro" id="IPR013103">
    <property type="entry name" value="RVT_2"/>
</dbReference>
<protein>
    <recommendedName>
        <fullName evidence="24">Integrase catalytic domain-containing protein</fullName>
    </recommendedName>
</protein>
<dbReference type="InterPro" id="IPR001584">
    <property type="entry name" value="Integrase_cat-core"/>
</dbReference>
<evidence type="ECO:0000256" key="9">
    <source>
        <dbReference type="ARBA" id="ARBA00022750"/>
    </source>
</evidence>
<feature type="compositionally biased region" description="Basic and acidic residues" evidence="23">
    <location>
        <begin position="533"/>
        <end position="549"/>
    </location>
</feature>
<evidence type="ECO:0000256" key="1">
    <source>
        <dbReference type="ARBA" id="ARBA00002180"/>
    </source>
</evidence>
<comment type="catalytic activity">
    <reaction evidence="22">
        <text>DNA(n) + a 2'-deoxyribonucleoside 5'-triphosphate = DNA(n+1) + diphosphate</text>
        <dbReference type="Rhea" id="RHEA:22508"/>
        <dbReference type="Rhea" id="RHEA-COMP:17339"/>
        <dbReference type="Rhea" id="RHEA-COMP:17340"/>
        <dbReference type="ChEBI" id="CHEBI:33019"/>
        <dbReference type="ChEBI" id="CHEBI:61560"/>
        <dbReference type="ChEBI" id="CHEBI:173112"/>
        <dbReference type="EC" id="2.7.7.7"/>
    </reaction>
</comment>
<keyword evidence="12" id="KW-0067">ATP-binding</keyword>
<evidence type="ECO:0000256" key="10">
    <source>
        <dbReference type="ARBA" id="ARBA00022759"/>
    </source>
</evidence>
<evidence type="ECO:0000256" key="17">
    <source>
        <dbReference type="ARBA" id="ARBA00022932"/>
    </source>
</evidence>
<evidence type="ECO:0000256" key="15">
    <source>
        <dbReference type="ARBA" id="ARBA00022908"/>
    </source>
</evidence>
<dbReference type="InterPro" id="IPR043502">
    <property type="entry name" value="DNA/RNA_pol_sf"/>
</dbReference>
<dbReference type="GO" id="GO:0003887">
    <property type="term" value="F:DNA-directed DNA polymerase activity"/>
    <property type="evidence" value="ECO:0007669"/>
    <property type="project" value="UniProtKB-KW"/>
</dbReference>
<dbReference type="Pfam" id="PF00665">
    <property type="entry name" value="rve"/>
    <property type="match status" value="1"/>
</dbReference>
<dbReference type="InterPro" id="IPR036397">
    <property type="entry name" value="RNaseH_sf"/>
</dbReference>
<dbReference type="InterPro" id="IPR057670">
    <property type="entry name" value="SH3_retrovirus"/>
</dbReference>
<evidence type="ECO:0000313" key="25">
    <source>
        <dbReference type="EMBL" id="KAF7761821.1"/>
    </source>
</evidence>
<dbReference type="PANTHER" id="PTHR42648">
    <property type="entry name" value="TRANSPOSASE, PUTATIVE-RELATED"/>
    <property type="match status" value="1"/>
</dbReference>
<evidence type="ECO:0000256" key="7">
    <source>
        <dbReference type="ARBA" id="ARBA00022723"/>
    </source>
</evidence>
<dbReference type="GO" id="GO:0005524">
    <property type="term" value="F:ATP binding"/>
    <property type="evidence" value="ECO:0007669"/>
    <property type="project" value="UniProtKB-KW"/>
</dbReference>
<dbReference type="GO" id="GO:0003723">
    <property type="term" value="F:RNA binding"/>
    <property type="evidence" value="ECO:0007669"/>
    <property type="project" value="UniProtKB-KW"/>
</dbReference>
<feature type="region of interest" description="Disordered" evidence="23">
    <location>
        <begin position="455"/>
        <end position="618"/>
    </location>
</feature>
<dbReference type="GO" id="GO:0003964">
    <property type="term" value="F:RNA-directed DNA polymerase activity"/>
    <property type="evidence" value="ECO:0007669"/>
    <property type="project" value="UniProtKB-KW"/>
</dbReference>
<keyword evidence="17" id="KW-0808">Transferase</keyword>
<keyword evidence="13" id="KW-0460">Magnesium</keyword>
<dbReference type="Pfam" id="PF07727">
    <property type="entry name" value="RVT_2"/>
    <property type="match status" value="2"/>
</dbReference>
<dbReference type="GO" id="GO:0006310">
    <property type="term" value="P:DNA recombination"/>
    <property type="evidence" value="ECO:0007669"/>
    <property type="project" value="UniProtKB-KW"/>
</dbReference>
<proteinExistence type="predicted"/>
<dbReference type="InterPro" id="IPR039537">
    <property type="entry name" value="Retrotran_Ty1/copia-like"/>
</dbReference>
<dbReference type="Proteomes" id="UP000629468">
    <property type="component" value="Unassembled WGS sequence"/>
</dbReference>
<keyword evidence="17" id="KW-0239">DNA-directed DNA polymerase</keyword>
<evidence type="ECO:0000256" key="21">
    <source>
        <dbReference type="ARBA" id="ARBA00048173"/>
    </source>
</evidence>
<keyword evidence="8" id="KW-0547">Nucleotide-binding</keyword>
<evidence type="ECO:0000256" key="13">
    <source>
        <dbReference type="ARBA" id="ARBA00022842"/>
    </source>
</evidence>
<dbReference type="GO" id="GO:0005634">
    <property type="term" value="C:nucleus"/>
    <property type="evidence" value="ECO:0007669"/>
    <property type="project" value="UniProtKB-ARBA"/>
</dbReference>
<dbReference type="Pfam" id="PF25597">
    <property type="entry name" value="SH3_retrovirus"/>
    <property type="match status" value="1"/>
</dbReference>